<feature type="compositionally biased region" description="Polar residues" evidence="1">
    <location>
        <begin position="43"/>
        <end position="55"/>
    </location>
</feature>
<dbReference type="AlphaFoldDB" id="A0AAD5LH68"/>
<dbReference type="Proteomes" id="UP001209570">
    <property type="component" value="Unassembled WGS sequence"/>
</dbReference>
<gene>
    <name evidence="2" type="ORF">P43SY_003548</name>
</gene>
<evidence type="ECO:0000313" key="3">
    <source>
        <dbReference type="Proteomes" id="UP001209570"/>
    </source>
</evidence>
<protein>
    <submittedName>
        <fullName evidence="2">Uncharacterized protein</fullName>
    </submittedName>
</protein>
<proteinExistence type="predicted"/>
<keyword evidence="3" id="KW-1185">Reference proteome</keyword>
<organism evidence="2 3">
    <name type="scientific">Pythium insidiosum</name>
    <name type="common">Pythiosis disease agent</name>
    <dbReference type="NCBI Taxonomy" id="114742"/>
    <lineage>
        <taxon>Eukaryota</taxon>
        <taxon>Sar</taxon>
        <taxon>Stramenopiles</taxon>
        <taxon>Oomycota</taxon>
        <taxon>Peronosporomycetes</taxon>
        <taxon>Pythiales</taxon>
        <taxon>Pythiaceae</taxon>
        <taxon>Pythium</taxon>
    </lineage>
</organism>
<name>A0AAD5LH68_PYTIN</name>
<accession>A0AAD5LH68</accession>
<reference evidence="2" key="1">
    <citation type="submission" date="2021-12" db="EMBL/GenBank/DDBJ databases">
        <title>Prjna785345.</title>
        <authorList>
            <person name="Rujirawat T."/>
            <person name="Krajaejun T."/>
        </authorList>
    </citation>
    <scope>NUCLEOTIDE SEQUENCE</scope>
    <source>
        <strain evidence="2">Pi057C3</strain>
    </source>
</reference>
<feature type="region of interest" description="Disordered" evidence="1">
    <location>
        <begin position="43"/>
        <end position="74"/>
    </location>
</feature>
<sequence>MTHEQPQQDLKQLEHQAAVVNQLIEHNLRLAERLRIVEAQLAPKSSTDAAHTESLTAPKRKAEDVEVEPPTKRARSSQTSLVDAWYDWYVGKAFESPSLSRQKKSELRQTIGFMRLFAGAYELRDGDAAYRDRVLETGASSASPKMPSAVPESDDPRTMRNFTAACVNAVGFASRRVRKIHLEAEVIRKLRSTMFPSIMTREALDEALKVVIDGIAQKVALDNAKKNVRYAYIRD</sequence>
<dbReference type="EMBL" id="JAKCXM010000140">
    <property type="protein sequence ID" value="KAJ0400994.1"/>
    <property type="molecule type" value="Genomic_DNA"/>
</dbReference>
<evidence type="ECO:0000256" key="1">
    <source>
        <dbReference type="SAM" id="MobiDB-lite"/>
    </source>
</evidence>
<comment type="caution">
    <text evidence="2">The sequence shown here is derived from an EMBL/GenBank/DDBJ whole genome shotgun (WGS) entry which is preliminary data.</text>
</comment>
<evidence type="ECO:0000313" key="2">
    <source>
        <dbReference type="EMBL" id="KAJ0400994.1"/>
    </source>
</evidence>